<keyword evidence="4 10" id="KW-0547">Nucleotide-binding</keyword>
<dbReference type="Gene3D" id="1.10.730.10">
    <property type="entry name" value="Isoleucyl-tRNA Synthetase, Domain 1"/>
    <property type="match status" value="1"/>
</dbReference>
<evidence type="ECO:0000256" key="3">
    <source>
        <dbReference type="ARBA" id="ARBA00022598"/>
    </source>
</evidence>
<name>A0ABD1C718_CARAN</name>
<dbReference type="InterPro" id="IPR009080">
    <property type="entry name" value="tRNAsynth_Ia_anticodon-bd"/>
</dbReference>
<dbReference type="PANTHER" id="PTHR11956">
    <property type="entry name" value="ARGINYL-TRNA SYNTHETASE"/>
    <property type="match status" value="1"/>
</dbReference>
<dbReference type="SMART" id="SM00836">
    <property type="entry name" value="DALR_1"/>
    <property type="match status" value="1"/>
</dbReference>
<dbReference type="InterPro" id="IPR036695">
    <property type="entry name" value="Arg-tRNA-synth_N_sf"/>
</dbReference>
<evidence type="ECO:0000256" key="4">
    <source>
        <dbReference type="ARBA" id="ARBA00022741"/>
    </source>
</evidence>
<reference evidence="12 13" key="1">
    <citation type="submission" date="2024-04" db="EMBL/GenBank/DDBJ databases">
        <title>Genome assembly C_amara_ONT_v2.</title>
        <authorList>
            <person name="Yant L."/>
            <person name="Moore C."/>
            <person name="Slenker M."/>
        </authorList>
    </citation>
    <scope>NUCLEOTIDE SEQUENCE [LARGE SCALE GENOMIC DNA]</scope>
    <source>
        <tissue evidence="12">Leaf</tissue>
    </source>
</reference>
<dbReference type="PANTHER" id="PTHR11956:SF5">
    <property type="entry name" value="ARGININE--TRNA LIGASE, CYTOPLASMIC"/>
    <property type="match status" value="1"/>
</dbReference>
<dbReference type="InterPro" id="IPR005148">
    <property type="entry name" value="Arg-tRNA-synth_N"/>
</dbReference>
<sequence>METAAEGEFGGNLKRQLEKLFIWAPDPNNALYLQLSLVASKGPNRKFGDYQCNDIVHRLLSLRVPGDYVEQIEKTVVENLPASEMVKSCSVTGPGFINVVISAEYMAKSIEKMLINGIDTWAPNLPVKRAVVDFYSPNIAEAIHVGHLRSPIIGDTLARLLDYSKVEVLRRNHVGDSGTQLGMLIEYLFENFPAVLTIQDLEVSYKLSKKKFDKDPDFKKKAQCAAVLLQNGDPVYFEAWARICEISRTESTKVIQRLQVKLEEKGQSFYIPYIPNMIEELTTKGLVEEMNGARVISIQDVKTPLTLVKKDGGFTYRTTDMAALWYRLNEEKAEWIIYVTDAGQREHFDKLFKAARKAGWLPANDTTYPRASHVGFGLVRGGEDGRFRSWYSKTVRLVSLLNEAKACSRMSLLKRGKDKEWTHEELDQTAEAVGDSLVKFADLKKNRLTSYTFSYDKMLCDKGKTAVYLLYAHARICSIIKKSGKDIDELKKAGKLALDHADERALGLHLLRFSETVEEACTKLLPHVLCEYLYGLSKQSSKFYKNCQVNGSAEETSRLLLCEATAIVIRKCFHLLGITPVYKL</sequence>
<organism evidence="12 13">
    <name type="scientific">Cardamine amara subsp. amara</name>
    <dbReference type="NCBI Taxonomy" id="228776"/>
    <lineage>
        <taxon>Eukaryota</taxon>
        <taxon>Viridiplantae</taxon>
        <taxon>Streptophyta</taxon>
        <taxon>Embryophyta</taxon>
        <taxon>Tracheophyta</taxon>
        <taxon>Spermatophyta</taxon>
        <taxon>Magnoliopsida</taxon>
        <taxon>eudicotyledons</taxon>
        <taxon>Gunneridae</taxon>
        <taxon>Pentapetalae</taxon>
        <taxon>rosids</taxon>
        <taxon>malvids</taxon>
        <taxon>Brassicales</taxon>
        <taxon>Brassicaceae</taxon>
        <taxon>Cardamineae</taxon>
        <taxon>Cardamine</taxon>
    </lineage>
</organism>
<dbReference type="SUPFAM" id="SSF55190">
    <property type="entry name" value="Arginyl-tRNA synthetase (ArgRS), N-terminal 'additional' domain"/>
    <property type="match status" value="1"/>
</dbReference>
<evidence type="ECO:0000256" key="7">
    <source>
        <dbReference type="ARBA" id="ARBA00023146"/>
    </source>
</evidence>
<evidence type="ECO:0000256" key="6">
    <source>
        <dbReference type="ARBA" id="ARBA00022917"/>
    </source>
</evidence>
<dbReference type="PRINTS" id="PR01038">
    <property type="entry name" value="TRNASYNTHARG"/>
</dbReference>
<evidence type="ECO:0000256" key="8">
    <source>
        <dbReference type="ARBA" id="ARBA00033033"/>
    </source>
</evidence>
<dbReference type="InterPro" id="IPR008909">
    <property type="entry name" value="DALR_anticod-bd"/>
</dbReference>
<comment type="similarity">
    <text evidence="1 10">Belongs to the class-I aminoacyl-tRNA synthetase family.</text>
</comment>
<keyword evidence="13" id="KW-1185">Reference proteome</keyword>
<keyword evidence="6 10" id="KW-0648">Protein biosynthesis</keyword>
<dbReference type="GO" id="GO:0048608">
    <property type="term" value="P:reproductive structure development"/>
    <property type="evidence" value="ECO:0007669"/>
    <property type="project" value="UniProtKB-ARBA"/>
</dbReference>
<dbReference type="Gene3D" id="3.40.50.620">
    <property type="entry name" value="HUPs"/>
    <property type="match status" value="1"/>
</dbReference>
<dbReference type="InterPro" id="IPR014729">
    <property type="entry name" value="Rossmann-like_a/b/a_fold"/>
</dbReference>
<dbReference type="GO" id="GO:0006412">
    <property type="term" value="P:translation"/>
    <property type="evidence" value="ECO:0007669"/>
    <property type="project" value="UniProtKB-KW"/>
</dbReference>
<feature type="domain" description="DALR anticodon binding" evidence="11">
    <location>
        <begin position="469"/>
        <end position="584"/>
    </location>
</feature>
<proteinExistence type="inferred from homology"/>
<dbReference type="EC" id="6.1.1.19" evidence="2"/>
<evidence type="ECO:0000256" key="1">
    <source>
        <dbReference type="ARBA" id="ARBA00005594"/>
    </source>
</evidence>
<dbReference type="Gene3D" id="3.30.1360.70">
    <property type="entry name" value="Arginyl tRNA synthetase N-terminal domain"/>
    <property type="match status" value="1"/>
</dbReference>
<evidence type="ECO:0000313" key="13">
    <source>
        <dbReference type="Proteomes" id="UP001558713"/>
    </source>
</evidence>
<dbReference type="Pfam" id="PF00750">
    <property type="entry name" value="tRNA-synt_1d"/>
    <property type="match status" value="1"/>
</dbReference>
<dbReference type="AlphaFoldDB" id="A0ABD1C718"/>
<dbReference type="InterPro" id="IPR001278">
    <property type="entry name" value="Arg-tRNA-ligase"/>
</dbReference>
<evidence type="ECO:0000259" key="11">
    <source>
        <dbReference type="SMART" id="SM00836"/>
    </source>
</evidence>
<dbReference type="Proteomes" id="UP001558713">
    <property type="component" value="Unassembled WGS sequence"/>
</dbReference>
<evidence type="ECO:0000256" key="5">
    <source>
        <dbReference type="ARBA" id="ARBA00022840"/>
    </source>
</evidence>
<dbReference type="PROSITE" id="PS00178">
    <property type="entry name" value="AA_TRNA_LIGASE_I"/>
    <property type="match status" value="1"/>
</dbReference>
<keyword evidence="3 10" id="KW-0436">Ligase</keyword>
<keyword evidence="5 10" id="KW-0067">ATP-binding</keyword>
<evidence type="ECO:0000313" key="12">
    <source>
        <dbReference type="EMBL" id="KAL1225281.1"/>
    </source>
</evidence>
<comment type="catalytic activity">
    <reaction evidence="9">
        <text>tRNA(Arg) + L-arginine + ATP = L-arginyl-tRNA(Arg) + AMP + diphosphate</text>
        <dbReference type="Rhea" id="RHEA:20301"/>
        <dbReference type="Rhea" id="RHEA-COMP:9658"/>
        <dbReference type="Rhea" id="RHEA-COMP:9673"/>
        <dbReference type="ChEBI" id="CHEBI:30616"/>
        <dbReference type="ChEBI" id="CHEBI:32682"/>
        <dbReference type="ChEBI" id="CHEBI:33019"/>
        <dbReference type="ChEBI" id="CHEBI:78442"/>
        <dbReference type="ChEBI" id="CHEBI:78513"/>
        <dbReference type="ChEBI" id="CHEBI:456215"/>
        <dbReference type="EC" id="6.1.1.19"/>
    </reaction>
</comment>
<comment type="caution">
    <text evidence="12">The sequence shown here is derived from an EMBL/GenBank/DDBJ whole genome shotgun (WGS) entry which is preliminary data.</text>
</comment>
<dbReference type="Pfam" id="PF03485">
    <property type="entry name" value="Arg_tRNA_synt_N"/>
    <property type="match status" value="1"/>
</dbReference>
<dbReference type="SUPFAM" id="SSF52374">
    <property type="entry name" value="Nucleotidylyl transferase"/>
    <property type="match status" value="1"/>
</dbReference>
<evidence type="ECO:0000256" key="9">
    <source>
        <dbReference type="ARBA" id="ARBA00049339"/>
    </source>
</evidence>
<dbReference type="Pfam" id="PF05746">
    <property type="entry name" value="DALR_1"/>
    <property type="match status" value="1"/>
</dbReference>
<evidence type="ECO:0000256" key="2">
    <source>
        <dbReference type="ARBA" id="ARBA00012837"/>
    </source>
</evidence>
<gene>
    <name evidence="12" type="ORF">V5N11_031664</name>
</gene>
<keyword evidence="7 10" id="KW-0030">Aminoacyl-tRNA synthetase</keyword>
<dbReference type="FunFam" id="1.10.730.10:FF:000017">
    <property type="entry name" value="Arginine--tRNA ligase, chloroplastic/mitochondrial"/>
    <property type="match status" value="1"/>
</dbReference>
<dbReference type="FunFam" id="3.40.50.620:FF:000096">
    <property type="entry name" value="Arginine--tRNA ligase chloroplastic/mitochondrial"/>
    <property type="match status" value="1"/>
</dbReference>
<dbReference type="GO" id="GO:0009791">
    <property type="term" value="P:post-embryonic development"/>
    <property type="evidence" value="ECO:0007669"/>
    <property type="project" value="UniProtKB-ARBA"/>
</dbReference>
<dbReference type="NCBIfam" id="TIGR00456">
    <property type="entry name" value="argS"/>
    <property type="match status" value="1"/>
</dbReference>
<protein>
    <recommendedName>
        <fullName evidence="2">arginine--tRNA ligase</fullName>
        <ecNumber evidence="2">6.1.1.19</ecNumber>
    </recommendedName>
    <alternativeName>
        <fullName evidence="8">Arginyl-tRNA synthetase</fullName>
    </alternativeName>
</protein>
<evidence type="ECO:0000256" key="10">
    <source>
        <dbReference type="RuleBase" id="RU363038"/>
    </source>
</evidence>
<dbReference type="GO" id="GO:0004814">
    <property type="term" value="F:arginine-tRNA ligase activity"/>
    <property type="evidence" value="ECO:0007669"/>
    <property type="project" value="UniProtKB-EC"/>
</dbReference>
<dbReference type="EMBL" id="JBANAX010000035">
    <property type="protein sequence ID" value="KAL1225281.1"/>
    <property type="molecule type" value="Genomic_DNA"/>
</dbReference>
<dbReference type="InterPro" id="IPR035684">
    <property type="entry name" value="ArgRS_core"/>
</dbReference>
<dbReference type="InterPro" id="IPR001412">
    <property type="entry name" value="aa-tRNA-synth_I_CS"/>
</dbReference>
<dbReference type="SUPFAM" id="SSF47323">
    <property type="entry name" value="Anticodon-binding domain of a subclass of class I aminoacyl-tRNA synthetases"/>
    <property type="match status" value="1"/>
</dbReference>
<accession>A0ABD1C718</accession>
<dbReference type="GO" id="GO:0005524">
    <property type="term" value="F:ATP binding"/>
    <property type="evidence" value="ECO:0007669"/>
    <property type="project" value="UniProtKB-KW"/>
</dbReference>